<evidence type="ECO:0000313" key="18">
    <source>
        <dbReference type="Proteomes" id="UP000216024"/>
    </source>
</evidence>
<dbReference type="FunFam" id="1.10.287.130:FF:000001">
    <property type="entry name" value="Two-component sensor histidine kinase"/>
    <property type="match status" value="1"/>
</dbReference>
<keyword evidence="12" id="KW-0902">Two-component regulatory system</keyword>
<comment type="caution">
    <text evidence="17">The sequence shown here is derived from an EMBL/GenBank/DDBJ whole genome shotgun (WGS) entry which is preliminary data.</text>
</comment>
<keyword evidence="8" id="KW-0547">Nucleotide-binding</keyword>
<evidence type="ECO:0000256" key="9">
    <source>
        <dbReference type="ARBA" id="ARBA00022777"/>
    </source>
</evidence>
<evidence type="ECO:0000256" key="13">
    <source>
        <dbReference type="ARBA" id="ARBA00023136"/>
    </source>
</evidence>
<dbReference type="CDD" id="cd06225">
    <property type="entry name" value="HAMP"/>
    <property type="match status" value="1"/>
</dbReference>
<dbReference type="InterPro" id="IPR050398">
    <property type="entry name" value="HssS/ArlS-like"/>
</dbReference>
<evidence type="ECO:0000256" key="4">
    <source>
        <dbReference type="ARBA" id="ARBA00022475"/>
    </source>
</evidence>
<dbReference type="PANTHER" id="PTHR45528">
    <property type="entry name" value="SENSOR HISTIDINE KINASE CPXA"/>
    <property type="match status" value="1"/>
</dbReference>
<comment type="catalytic activity">
    <reaction evidence="1">
        <text>ATP + protein L-histidine = ADP + protein N-phospho-L-histidine.</text>
        <dbReference type="EC" id="2.7.13.3"/>
    </reaction>
</comment>
<evidence type="ECO:0000256" key="10">
    <source>
        <dbReference type="ARBA" id="ARBA00022840"/>
    </source>
</evidence>
<dbReference type="InterPro" id="IPR005467">
    <property type="entry name" value="His_kinase_dom"/>
</dbReference>
<dbReference type="Gene3D" id="3.30.565.10">
    <property type="entry name" value="Histidine kinase-like ATPase, C-terminal domain"/>
    <property type="match status" value="1"/>
</dbReference>
<keyword evidence="5" id="KW-0597">Phosphoprotein</keyword>
<dbReference type="SUPFAM" id="SSF47384">
    <property type="entry name" value="Homodimeric domain of signal transducing histidine kinase"/>
    <property type="match status" value="1"/>
</dbReference>
<dbReference type="OrthoDB" id="335833at2"/>
<dbReference type="GO" id="GO:0000155">
    <property type="term" value="F:phosphorelay sensor kinase activity"/>
    <property type="evidence" value="ECO:0007669"/>
    <property type="project" value="InterPro"/>
</dbReference>
<reference evidence="17 18" key="1">
    <citation type="submission" date="2017-06" db="EMBL/GenBank/DDBJ databases">
        <title>Draft genome sequence of anaerobic fermentative bacterium Anaeromicrobium sediminis DY2726D isolated from West Pacific Ocean sediments.</title>
        <authorList>
            <person name="Zeng X."/>
        </authorList>
    </citation>
    <scope>NUCLEOTIDE SEQUENCE [LARGE SCALE GENOMIC DNA]</scope>
    <source>
        <strain evidence="17 18">DY2726D</strain>
    </source>
</reference>
<dbReference type="InterPro" id="IPR003660">
    <property type="entry name" value="HAMP_dom"/>
</dbReference>
<dbReference type="Proteomes" id="UP000216024">
    <property type="component" value="Unassembled WGS sequence"/>
</dbReference>
<dbReference type="Pfam" id="PF00672">
    <property type="entry name" value="HAMP"/>
    <property type="match status" value="1"/>
</dbReference>
<dbReference type="SUPFAM" id="SSF55874">
    <property type="entry name" value="ATPase domain of HSP90 chaperone/DNA topoisomerase II/histidine kinase"/>
    <property type="match status" value="1"/>
</dbReference>
<dbReference type="PRINTS" id="PR00344">
    <property type="entry name" value="BCTRLSENSOR"/>
</dbReference>
<evidence type="ECO:0000256" key="8">
    <source>
        <dbReference type="ARBA" id="ARBA00022741"/>
    </source>
</evidence>
<dbReference type="Gene3D" id="6.10.340.10">
    <property type="match status" value="1"/>
</dbReference>
<organism evidence="17 18">
    <name type="scientific">Anaeromicrobium sediminis</name>
    <dbReference type="NCBI Taxonomy" id="1478221"/>
    <lineage>
        <taxon>Bacteria</taxon>
        <taxon>Bacillati</taxon>
        <taxon>Bacillota</taxon>
        <taxon>Clostridia</taxon>
        <taxon>Peptostreptococcales</taxon>
        <taxon>Thermotaleaceae</taxon>
        <taxon>Anaeromicrobium</taxon>
    </lineage>
</organism>
<dbReference type="RefSeq" id="WP_095135444.1">
    <property type="nucleotide sequence ID" value="NZ_NIBG01000027.1"/>
</dbReference>
<feature type="transmembrane region" description="Helical" evidence="14">
    <location>
        <begin position="162"/>
        <end position="186"/>
    </location>
</feature>
<keyword evidence="6" id="KW-0808">Transferase</keyword>
<gene>
    <name evidence="17" type="ORF">CCE28_19245</name>
</gene>
<evidence type="ECO:0000259" key="16">
    <source>
        <dbReference type="PROSITE" id="PS50885"/>
    </source>
</evidence>
<evidence type="ECO:0000259" key="15">
    <source>
        <dbReference type="PROSITE" id="PS50109"/>
    </source>
</evidence>
<dbReference type="FunFam" id="3.30.565.10:FF:000006">
    <property type="entry name" value="Sensor histidine kinase WalK"/>
    <property type="match status" value="1"/>
</dbReference>
<feature type="transmembrane region" description="Helical" evidence="14">
    <location>
        <begin position="7"/>
        <end position="27"/>
    </location>
</feature>
<name>A0A267MEJ5_9FIRM</name>
<dbReference type="AlphaFoldDB" id="A0A267MEJ5"/>
<sequence>MRKKILTAFSLSLIIPIIINISLFYLINNSTVINNYLISDVKLNEKTIKDIEDIEIFLDKFTLKLEDNYSNINDYDTFYKEVFKNNKKYIYNVQIIDSKNMVLFDALNKNHINNKLFTKEEITPFTEDDNYRTATYIYKDNEIVATALISLKFNLGSYFEKYAYITLSISIFSLLILVGLIIFFSFKISKSISEPIKSLHLSAEAISQGNFNVSVPYNEKNEIGKFCSVFDNMRIELKNSFEEKKKYEESRKELFACISHDLRTPITSIKSYVEGLEQGLATNKEKQDRYLSVIKNKTNQLDKMIDDLFCLSQLEIGKFPMDFQVEDSNEIFTDIFNTFEIEFKDKPINFKINNPIPSVKLKCDKRRISQVISNIVENGKKYVGHDGLIQVSTVLEDTSLIISIKDNGSGIEPDNLPYVFDHFFTGEKSRTKKHGGTGLGLAICKQIIKAHGGHIWIESTVHIGTTVYFKLPFIV</sequence>
<dbReference type="InterPro" id="IPR003594">
    <property type="entry name" value="HATPase_dom"/>
</dbReference>
<evidence type="ECO:0000313" key="17">
    <source>
        <dbReference type="EMBL" id="PAB57223.1"/>
    </source>
</evidence>
<dbReference type="SUPFAM" id="SSF158472">
    <property type="entry name" value="HAMP domain-like"/>
    <property type="match status" value="1"/>
</dbReference>
<dbReference type="CDD" id="cd00082">
    <property type="entry name" value="HisKA"/>
    <property type="match status" value="1"/>
</dbReference>
<keyword evidence="13 14" id="KW-0472">Membrane</keyword>
<dbReference type="CDD" id="cd00075">
    <property type="entry name" value="HATPase"/>
    <property type="match status" value="1"/>
</dbReference>
<keyword evidence="11 14" id="KW-1133">Transmembrane helix</keyword>
<dbReference type="EMBL" id="NIBG01000027">
    <property type="protein sequence ID" value="PAB57223.1"/>
    <property type="molecule type" value="Genomic_DNA"/>
</dbReference>
<dbReference type="SMART" id="SM00304">
    <property type="entry name" value="HAMP"/>
    <property type="match status" value="1"/>
</dbReference>
<accession>A0A267MEJ5</accession>
<keyword evidence="7 14" id="KW-0812">Transmembrane</keyword>
<protein>
    <recommendedName>
        <fullName evidence="3">histidine kinase</fullName>
        <ecNumber evidence="3">2.7.13.3</ecNumber>
    </recommendedName>
</protein>
<comment type="subcellular location">
    <subcellularLocation>
        <location evidence="2">Cell membrane</location>
        <topology evidence="2">Multi-pass membrane protein</topology>
    </subcellularLocation>
</comment>
<proteinExistence type="predicted"/>
<dbReference type="Gene3D" id="1.10.287.130">
    <property type="match status" value="1"/>
</dbReference>
<dbReference type="PANTHER" id="PTHR45528:SF1">
    <property type="entry name" value="SENSOR HISTIDINE KINASE CPXA"/>
    <property type="match status" value="1"/>
</dbReference>
<dbReference type="SMART" id="SM00388">
    <property type="entry name" value="HisKA"/>
    <property type="match status" value="1"/>
</dbReference>
<evidence type="ECO:0000256" key="3">
    <source>
        <dbReference type="ARBA" id="ARBA00012438"/>
    </source>
</evidence>
<dbReference type="Pfam" id="PF02518">
    <property type="entry name" value="HATPase_c"/>
    <property type="match status" value="1"/>
</dbReference>
<feature type="domain" description="HAMP" evidence="16">
    <location>
        <begin position="190"/>
        <end position="242"/>
    </location>
</feature>
<evidence type="ECO:0000256" key="6">
    <source>
        <dbReference type="ARBA" id="ARBA00022679"/>
    </source>
</evidence>
<dbReference type="GO" id="GO:0005524">
    <property type="term" value="F:ATP binding"/>
    <property type="evidence" value="ECO:0007669"/>
    <property type="project" value="UniProtKB-KW"/>
</dbReference>
<keyword evidence="10" id="KW-0067">ATP-binding</keyword>
<evidence type="ECO:0000256" key="1">
    <source>
        <dbReference type="ARBA" id="ARBA00000085"/>
    </source>
</evidence>
<keyword evidence="4" id="KW-1003">Cell membrane</keyword>
<dbReference type="EC" id="2.7.13.3" evidence="3"/>
<evidence type="ECO:0000256" key="12">
    <source>
        <dbReference type="ARBA" id="ARBA00023012"/>
    </source>
</evidence>
<evidence type="ECO:0000256" key="11">
    <source>
        <dbReference type="ARBA" id="ARBA00022989"/>
    </source>
</evidence>
<dbReference type="InterPro" id="IPR036097">
    <property type="entry name" value="HisK_dim/P_sf"/>
</dbReference>
<dbReference type="GO" id="GO:0005886">
    <property type="term" value="C:plasma membrane"/>
    <property type="evidence" value="ECO:0007669"/>
    <property type="project" value="UniProtKB-SubCell"/>
</dbReference>
<dbReference type="InterPro" id="IPR004358">
    <property type="entry name" value="Sig_transdc_His_kin-like_C"/>
</dbReference>
<dbReference type="PROSITE" id="PS50109">
    <property type="entry name" value="HIS_KIN"/>
    <property type="match status" value="1"/>
</dbReference>
<evidence type="ECO:0000256" key="2">
    <source>
        <dbReference type="ARBA" id="ARBA00004651"/>
    </source>
</evidence>
<keyword evidence="18" id="KW-1185">Reference proteome</keyword>
<dbReference type="InterPro" id="IPR003661">
    <property type="entry name" value="HisK_dim/P_dom"/>
</dbReference>
<dbReference type="PROSITE" id="PS50885">
    <property type="entry name" value="HAMP"/>
    <property type="match status" value="1"/>
</dbReference>
<keyword evidence="9" id="KW-0418">Kinase</keyword>
<dbReference type="SMART" id="SM00387">
    <property type="entry name" value="HATPase_c"/>
    <property type="match status" value="1"/>
</dbReference>
<dbReference type="Pfam" id="PF00512">
    <property type="entry name" value="HisKA"/>
    <property type="match status" value="1"/>
</dbReference>
<dbReference type="InterPro" id="IPR036890">
    <property type="entry name" value="HATPase_C_sf"/>
</dbReference>
<evidence type="ECO:0000256" key="7">
    <source>
        <dbReference type="ARBA" id="ARBA00022692"/>
    </source>
</evidence>
<feature type="domain" description="Histidine kinase" evidence="15">
    <location>
        <begin position="257"/>
        <end position="475"/>
    </location>
</feature>
<evidence type="ECO:0000256" key="5">
    <source>
        <dbReference type="ARBA" id="ARBA00022553"/>
    </source>
</evidence>
<evidence type="ECO:0000256" key="14">
    <source>
        <dbReference type="SAM" id="Phobius"/>
    </source>
</evidence>